<feature type="transmembrane region" description="Helical" evidence="1">
    <location>
        <begin position="44"/>
        <end position="64"/>
    </location>
</feature>
<keyword evidence="1" id="KW-0812">Transmembrane</keyword>
<dbReference type="Proteomes" id="UP000620139">
    <property type="component" value="Unassembled WGS sequence"/>
</dbReference>
<dbReference type="RefSeq" id="WP_198100084.1">
    <property type="nucleotide sequence ID" value="NZ_JAEDAL010000002.1"/>
</dbReference>
<keyword evidence="3" id="KW-1185">Reference proteome</keyword>
<evidence type="ECO:0000313" key="3">
    <source>
        <dbReference type="Proteomes" id="UP000620139"/>
    </source>
</evidence>
<name>A0A931IVS9_9BURK</name>
<reference evidence="2" key="1">
    <citation type="submission" date="2020-12" db="EMBL/GenBank/DDBJ databases">
        <title>The genome sequence of Inhella sp. 4Y17.</title>
        <authorList>
            <person name="Liu Y."/>
        </authorList>
    </citation>
    <scope>NUCLEOTIDE SEQUENCE</scope>
    <source>
        <strain evidence="2">4Y10</strain>
    </source>
</reference>
<protein>
    <submittedName>
        <fullName evidence="2">Uncharacterized protein</fullName>
    </submittedName>
</protein>
<feature type="transmembrane region" description="Helical" evidence="1">
    <location>
        <begin position="70"/>
        <end position="89"/>
    </location>
</feature>
<feature type="transmembrane region" description="Helical" evidence="1">
    <location>
        <begin position="6"/>
        <end position="32"/>
    </location>
</feature>
<keyword evidence="1" id="KW-0472">Membrane</keyword>
<evidence type="ECO:0000256" key="1">
    <source>
        <dbReference type="SAM" id="Phobius"/>
    </source>
</evidence>
<dbReference type="AlphaFoldDB" id="A0A931IVS9"/>
<comment type="caution">
    <text evidence="2">The sequence shown here is derived from an EMBL/GenBank/DDBJ whole genome shotgun (WGS) entry which is preliminary data.</text>
</comment>
<proteinExistence type="predicted"/>
<organism evidence="2 3">
    <name type="scientific">Inhella gelatinilytica</name>
    <dbReference type="NCBI Taxonomy" id="2795030"/>
    <lineage>
        <taxon>Bacteria</taxon>
        <taxon>Pseudomonadati</taxon>
        <taxon>Pseudomonadota</taxon>
        <taxon>Betaproteobacteria</taxon>
        <taxon>Burkholderiales</taxon>
        <taxon>Sphaerotilaceae</taxon>
        <taxon>Inhella</taxon>
    </lineage>
</organism>
<keyword evidence="1" id="KW-1133">Transmembrane helix</keyword>
<evidence type="ECO:0000313" key="2">
    <source>
        <dbReference type="EMBL" id="MBH9552476.1"/>
    </source>
</evidence>
<gene>
    <name evidence="2" type="ORF">I7X43_06375</name>
</gene>
<accession>A0A931IVS9</accession>
<dbReference type="EMBL" id="JAEDAL010000002">
    <property type="protein sequence ID" value="MBH9552476.1"/>
    <property type="molecule type" value="Genomic_DNA"/>
</dbReference>
<sequence>MSFFNALWHVANFLAAPLFVALILVLVAKGLMWRALLARDTWRTLWWQSALGGLTGLIGGLAIWSVEGKLAVWGAMLAGHAVPLAYRLVTR</sequence>